<evidence type="ECO:0000313" key="3">
    <source>
        <dbReference type="Proteomes" id="UP001158576"/>
    </source>
</evidence>
<evidence type="ECO:0000313" key="2">
    <source>
        <dbReference type="EMBL" id="CAG5113273.1"/>
    </source>
</evidence>
<dbReference type="EMBL" id="OU015567">
    <property type="protein sequence ID" value="CAG5113273.1"/>
    <property type="molecule type" value="Genomic_DNA"/>
</dbReference>
<feature type="transmembrane region" description="Helical" evidence="1">
    <location>
        <begin position="54"/>
        <end position="73"/>
    </location>
</feature>
<gene>
    <name evidence="2" type="ORF">OKIOD_LOCUS16157</name>
</gene>
<name>A0ABN7T616_OIKDI</name>
<organism evidence="2 3">
    <name type="scientific">Oikopleura dioica</name>
    <name type="common">Tunicate</name>
    <dbReference type="NCBI Taxonomy" id="34765"/>
    <lineage>
        <taxon>Eukaryota</taxon>
        <taxon>Metazoa</taxon>
        <taxon>Chordata</taxon>
        <taxon>Tunicata</taxon>
        <taxon>Appendicularia</taxon>
        <taxon>Copelata</taxon>
        <taxon>Oikopleuridae</taxon>
        <taxon>Oikopleura</taxon>
    </lineage>
</organism>
<proteinExistence type="predicted"/>
<reference evidence="2 3" key="1">
    <citation type="submission" date="2021-04" db="EMBL/GenBank/DDBJ databases">
        <authorList>
            <person name="Bliznina A."/>
        </authorList>
    </citation>
    <scope>NUCLEOTIDE SEQUENCE [LARGE SCALE GENOMIC DNA]</scope>
</reference>
<keyword evidence="1" id="KW-1133">Transmembrane helix</keyword>
<evidence type="ECO:0000256" key="1">
    <source>
        <dbReference type="SAM" id="Phobius"/>
    </source>
</evidence>
<keyword evidence="1" id="KW-0472">Membrane</keyword>
<sequence>MLAAKKDSPIRLLPLARYVTMKESTLPDREIPDDEKECISQSEAEENAEKSTTYLAFICAILIVVGIILEATVNAELTDPQN</sequence>
<protein>
    <submittedName>
        <fullName evidence="2">Oidioi.mRNA.OKI2018_I69.chr2.g7392.t1.cds</fullName>
    </submittedName>
</protein>
<dbReference type="Proteomes" id="UP001158576">
    <property type="component" value="Chromosome 2"/>
</dbReference>
<accession>A0ABN7T616</accession>
<keyword evidence="3" id="KW-1185">Reference proteome</keyword>
<keyword evidence="1" id="KW-0812">Transmembrane</keyword>